<protein>
    <submittedName>
        <fullName evidence="1">Nasopharyngeal carcinoma-related protein YH1</fullName>
    </submittedName>
</protein>
<organism evidence="1">
    <name type="scientific">Homo sapiens</name>
    <name type="common">Human</name>
    <dbReference type="NCBI Taxonomy" id="9606"/>
    <lineage>
        <taxon>Eukaryota</taxon>
        <taxon>Metazoa</taxon>
        <taxon>Chordata</taxon>
        <taxon>Craniata</taxon>
        <taxon>Vertebrata</taxon>
        <taxon>Euteleostomi</taxon>
        <taxon>Mammalia</taxon>
        <taxon>Eutheria</taxon>
        <taxon>Euarchontoglires</taxon>
        <taxon>Primates</taxon>
        <taxon>Haplorrhini</taxon>
        <taxon>Catarrhini</taxon>
        <taxon>Hominidae</taxon>
        <taxon>Homo</taxon>
    </lineage>
</organism>
<dbReference type="AlphaFoldDB" id="Q9HBK5"/>
<reference evidence="1" key="2">
    <citation type="submission" date="2001-02" db="EMBL/GenBank/DDBJ databases">
        <authorList>
            <person name="He Z.W."/>
            <person name="Yao K.T."/>
            <person name="Xie L."/>
            <person name="Lan K."/>
            <person name="Zhang L."/>
            <person name="Ren C.P."/>
            <person name="Liu W.D."/>
        </authorList>
    </citation>
    <scope>NUCLEOTIDE SEQUENCE</scope>
    <source>
        <tissue evidence="1">Naospharynx</tissue>
    </source>
</reference>
<evidence type="ECO:0000313" key="1">
    <source>
        <dbReference type="EMBL" id="AAF71256.2"/>
    </source>
</evidence>
<proteinExistence type="predicted"/>
<accession>Q9HBK5</accession>
<name>Q9HBK5_HUMAN</name>
<dbReference type="EMBL" id="AF228348">
    <property type="protein sequence ID" value="AAF71256.2"/>
    <property type="molecule type" value="Genomic_DNA"/>
</dbReference>
<sequence length="98" mass="10978">MLPVNTMAGQAYSRSSASVCCWRCFCCFHSPVSCILTLLHPLWVFQHLSPLDLSFLLYKRGGVTSPSQGSCEDRELLTCNRGSENRRPLPWNGDAPQM</sequence>
<reference evidence="1" key="1">
    <citation type="journal article" date="2000" name="Ai Zheng">
        <title>Cloning the new sequence by PCR.</title>
        <authorList>
            <person name="He Z.W."/>
            <person name="Yao K.T."/>
            <person name="Ren C.P."/>
            <person name="Lan K."/>
            <person name="Xie L."/>
            <person name="Zhang L."/>
            <person name="Zhou W."/>
        </authorList>
    </citation>
    <scope>NUCLEOTIDE SEQUENCE</scope>
    <source>
        <tissue evidence="1">Naospharynx</tissue>
    </source>
</reference>